<evidence type="ECO:0000256" key="4">
    <source>
        <dbReference type="ARBA" id="ARBA00022527"/>
    </source>
</evidence>
<dbReference type="EC" id="2.7.11.1" evidence="2"/>
<feature type="domain" description="Protein kinase" evidence="14">
    <location>
        <begin position="24"/>
        <end position="271"/>
    </location>
</feature>
<evidence type="ECO:0000256" key="11">
    <source>
        <dbReference type="ARBA" id="ARBA00023306"/>
    </source>
</evidence>
<dbReference type="AlphaFoldDB" id="A0AAQ3U8K6"/>
<dbReference type="GO" id="GO:0051301">
    <property type="term" value="P:cell division"/>
    <property type="evidence" value="ECO:0007669"/>
    <property type="project" value="UniProtKB-KW"/>
</dbReference>
<dbReference type="PROSITE" id="PS50011">
    <property type="entry name" value="PROTEIN_KINASE_DOM"/>
    <property type="match status" value="1"/>
</dbReference>
<dbReference type="GO" id="GO:0005737">
    <property type="term" value="C:cytoplasm"/>
    <property type="evidence" value="ECO:0007669"/>
    <property type="project" value="TreeGrafter"/>
</dbReference>
<dbReference type="InterPro" id="IPR011009">
    <property type="entry name" value="Kinase-like_dom_sf"/>
</dbReference>
<dbReference type="GO" id="GO:0005524">
    <property type="term" value="F:ATP binding"/>
    <property type="evidence" value="ECO:0007669"/>
    <property type="project" value="UniProtKB-KW"/>
</dbReference>
<evidence type="ECO:0000256" key="12">
    <source>
        <dbReference type="ARBA" id="ARBA00047899"/>
    </source>
</evidence>
<dbReference type="SMART" id="SM00220">
    <property type="entry name" value="S_TKc"/>
    <property type="match status" value="1"/>
</dbReference>
<evidence type="ECO:0000256" key="13">
    <source>
        <dbReference type="ARBA" id="ARBA00048679"/>
    </source>
</evidence>
<evidence type="ECO:0000256" key="5">
    <source>
        <dbReference type="ARBA" id="ARBA00022618"/>
    </source>
</evidence>
<evidence type="ECO:0000256" key="8">
    <source>
        <dbReference type="ARBA" id="ARBA00022777"/>
    </source>
</evidence>
<keyword evidence="5" id="KW-0132">Cell division</keyword>
<evidence type="ECO:0000256" key="6">
    <source>
        <dbReference type="ARBA" id="ARBA00022679"/>
    </source>
</evidence>
<keyword evidence="3" id="KW-0963">Cytoplasm</keyword>
<dbReference type="PANTHER" id="PTHR24361">
    <property type="entry name" value="MITOGEN-ACTIVATED KINASE KINASE KINASE"/>
    <property type="match status" value="1"/>
</dbReference>
<dbReference type="Proteomes" id="UP001341281">
    <property type="component" value="Chromosome 07"/>
</dbReference>
<evidence type="ECO:0000256" key="1">
    <source>
        <dbReference type="ARBA" id="ARBA00004267"/>
    </source>
</evidence>
<dbReference type="PANTHER" id="PTHR24361:SF433">
    <property type="entry name" value="PROTEIN KINASE DOMAIN-CONTAINING PROTEIN"/>
    <property type="match status" value="1"/>
</dbReference>
<evidence type="ECO:0000313" key="16">
    <source>
        <dbReference type="Proteomes" id="UP001341281"/>
    </source>
</evidence>
<dbReference type="Pfam" id="PF00069">
    <property type="entry name" value="Pkinase"/>
    <property type="match status" value="1"/>
</dbReference>
<dbReference type="PRINTS" id="PR00109">
    <property type="entry name" value="TYRKINASE"/>
</dbReference>
<dbReference type="GO" id="GO:0004674">
    <property type="term" value="F:protein serine/threonine kinase activity"/>
    <property type="evidence" value="ECO:0007669"/>
    <property type="project" value="UniProtKB-KW"/>
</dbReference>
<dbReference type="InterPro" id="IPR053235">
    <property type="entry name" value="Ser_Thr_kinase"/>
</dbReference>
<organism evidence="15 16">
    <name type="scientific">Paspalum notatum var. saurae</name>
    <dbReference type="NCBI Taxonomy" id="547442"/>
    <lineage>
        <taxon>Eukaryota</taxon>
        <taxon>Viridiplantae</taxon>
        <taxon>Streptophyta</taxon>
        <taxon>Embryophyta</taxon>
        <taxon>Tracheophyta</taxon>
        <taxon>Spermatophyta</taxon>
        <taxon>Magnoliopsida</taxon>
        <taxon>Liliopsida</taxon>
        <taxon>Poales</taxon>
        <taxon>Poaceae</taxon>
        <taxon>PACMAD clade</taxon>
        <taxon>Panicoideae</taxon>
        <taxon>Andropogonodae</taxon>
        <taxon>Paspaleae</taxon>
        <taxon>Paspalinae</taxon>
        <taxon>Paspalum</taxon>
    </lineage>
</organism>
<dbReference type="FunFam" id="1.10.510.10:FF:000372">
    <property type="entry name" value="MAP3K epsilon protein kinase 1"/>
    <property type="match status" value="1"/>
</dbReference>
<comment type="subcellular location">
    <subcellularLocation>
        <location evidence="1">Cytoplasm</location>
        <location evidence="1">Cytoskeleton</location>
        <location evidence="1">Microtubule organizing center</location>
    </subcellularLocation>
</comment>
<keyword evidence="7" id="KW-0547">Nucleotide-binding</keyword>
<dbReference type="InterPro" id="IPR008271">
    <property type="entry name" value="Ser/Thr_kinase_AS"/>
</dbReference>
<dbReference type="Gene3D" id="1.10.510.10">
    <property type="entry name" value="Transferase(Phosphotransferase) domain 1"/>
    <property type="match status" value="1"/>
</dbReference>
<evidence type="ECO:0000313" key="15">
    <source>
        <dbReference type="EMBL" id="WVZ87554.1"/>
    </source>
</evidence>
<evidence type="ECO:0000256" key="9">
    <source>
        <dbReference type="ARBA" id="ARBA00022840"/>
    </source>
</evidence>
<accession>A0AAQ3U8K6</accession>
<dbReference type="SUPFAM" id="SSF56112">
    <property type="entry name" value="Protein kinase-like (PK-like)"/>
    <property type="match status" value="1"/>
</dbReference>
<comment type="catalytic activity">
    <reaction evidence="12">
        <text>L-threonyl-[protein] + ATP = O-phospho-L-threonyl-[protein] + ADP + H(+)</text>
        <dbReference type="Rhea" id="RHEA:46608"/>
        <dbReference type="Rhea" id="RHEA-COMP:11060"/>
        <dbReference type="Rhea" id="RHEA-COMP:11605"/>
        <dbReference type="ChEBI" id="CHEBI:15378"/>
        <dbReference type="ChEBI" id="CHEBI:30013"/>
        <dbReference type="ChEBI" id="CHEBI:30616"/>
        <dbReference type="ChEBI" id="CHEBI:61977"/>
        <dbReference type="ChEBI" id="CHEBI:456216"/>
        <dbReference type="EC" id="2.7.11.1"/>
    </reaction>
</comment>
<keyword evidence="16" id="KW-1185">Reference proteome</keyword>
<dbReference type="InterPro" id="IPR000719">
    <property type="entry name" value="Prot_kinase_dom"/>
</dbReference>
<evidence type="ECO:0000256" key="10">
    <source>
        <dbReference type="ARBA" id="ARBA00023212"/>
    </source>
</evidence>
<sequence>MASTTQQQQHNAQRNESTIIDNKYMLEKKIGKWDYGRVYKGRDLETGDLVAIKQAPLEAVDQQDLDIIMNLNHKNILKYLGSVKTKSHLYIILEYVENGSLASIIKRNKFGPFPESLVVVYIAQVLEGLVYLHEQGVIHRDIKGRNILTTKEGIVKLTGFGAATKITEADVNTGVVIGTPYWMAHEVIKISGACTTSDIWSVGCTIIELLTCAPPYYDLQPMPALFHIVQDVHPPIPKGLSPGITDFLRLCFQKDAQQRPAAKTLLMHPWLQNSRSALPAPLPQPAPLRIKGTS</sequence>
<gene>
    <name evidence="15" type="ORF">U9M48_034173</name>
</gene>
<protein>
    <recommendedName>
        <fullName evidence="2">non-specific serine/threonine protein kinase</fullName>
        <ecNumber evidence="2">2.7.11.1</ecNumber>
    </recommendedName>
</protein>
<evidence type="ECO:0000256" key="3">
    <source>
        <dbReference type="ARBA" id="ARBA00022490"/>
    </source>
</evidence>
<keyword evidence="11" id="KW-0131">Cell cycle</keyword>
<keyword evidence="8" id="KW-0418">Kinase</keyword>
<keyword evidence="4" id="KW-0723">Serine/threonine-protein kinase</keyword>
<keyword evidence="10" id="KW-0206">Cytoskeleton</keyword>
<dbReference type="CDD" id="cd06627">
    <property type="entry name" value="STKc_Cdc7_like"/>
    <property type="match status" value="1"/>
</dbReference>
<evidence type="ECO:0000256" key="7">
    <source>
        <dbReference type="ARBA" id="ARBA00022741"/>
    </source>
</evidence>
<comment type="catalytic activity">
    <reaction evidence="13">
        <text>L-seryl-[protein] + ATP = O-phospho-L-seryl-[protein] + ADP + H(+)</text>
        <dbReference type="Rhea" id="RHEA:17989"/>
        <dbReference type="Rhea" id="RHEA-COMP:9863"/>
        <dbReference type="Rhea" id="RHEA-COMP:11604"/>
        <dbReference type="ChEBI" id="CHEBI:15378"/>
        <dbReference type="ChEBI" id="CHEBI:29999"/>
        <dbReference type="ChEBI" id="CHEBI:30616"/>
        <dbReference type="ChEBI" id="CHEBI:83421"/>
        <dbReference type="ChEBI" id="CHEBI:456216"/>
        <dbReference type="EC" id="2.7.11.1"/>
    </reaction>
</comment>
<dbReference type="PROSITE" id="PS00108">
    <property type="entry name" value="PROTEIN_KINASE_ST"/>
    <property type="match status" value="1"/>
</dbReference>
<proteinExistence type="predicted"/>
<reference evidence="15 16" key="1">
    <citation type="submission" date="2024-02" db="EMBL/GenBank/DDBJ databases">
        <title>High-quality chromosome-scale genome assembly of Pensacola bahiagrass (Paspalum notatum Flugge var. saurae).</title>
        <authorList>
            <person name="Vega J.M."/>
            <person name="Podio M."/>
            <person name="Orjuela J."/>
            <person name="Siena L.A."/>
            <person name="Pessino S.C."/>
            <person name="Combes M.C."/>
            <person name="Mariac C."/>
            <person name="Albertini E."/>
            <person name="Pupilli F."/>
            <person name="Ortiz J.P.A."/>
            <person name="Leblanc O."/>
        </authorList>
    </citation>
    <scope>NUCLEOTIDE SEQUENCE [LARGE SCALE GENOMIC DNA]</scope>
    <source>
        <strain evidence="15">R1</strain>
        <tissue evidence="15">Leaf</tissue>
    </source>
</reference>
<evidence type="ECO:0000259" key="14">
    <source>
        <dbReference type="PROSITE" id="PS50011"/>
    </source>
</evidence>
<dbReference type="GO" id="GO:0005815">
    <property type="term" value="C:microtubule organizing center"/>
    <property type="evidence" value="ECO:0007669"/>
    <property type="project" value="UniProtKB-SubCell"/>
</dbReference>
<keyword evidence="6" id="KW-0808">Transferase</keyword>
<evidence type="ECO:0000256" key="2">
    <source>
        <dbReference type="ARBA" id="ARBA00012513"/>
    </source>
</evidence>
<dbReference type="EMBL" id="CP144751">
    <property type="protein sequence ID" value="WVZ87554.1"/>
    <property type="molecule type" value="Genomic_DNA"/>
</dbReference>
<name>A0AAQ3U8K6_PASNO</name>
<dbReference type="InterPro" id="IPR001245">
    <property type="entry name" value="Ser-Thr/Tyr_kinase_cat_dom"/>
</dbReference>
<keyword evidence="9" id="KW-0067">ATP-binding</keyword>